<accession>A0A1H3NB63</accession>
<evidence type="ECO:0000313" key="2">
    <source>
        <dbReference type="Proteomes" id="UP000199286"/>
    </source>
</evidence>
<dbReference type="OrthoDB" id="7858789at2"/>
<evidence type="ECO:0000313" key="1">
    <source>
        <dbReference type="EMBL" id="SDY85910.1"/>
    </source>
</evidence>
<sequence length="128" mass="13936">MNSIVISRVPDVTDETLLHAALSRLGSYLDYESGSLEALLTLTGNEAAINDIEALHALHLDQDATAADIRQLLMQAQTSLVRLLGVVGPILLHATVFERSPSDFDAWLRWSGARLRDISATLSRALVD</sequence>
<keyword evidence="2" id="KW-1185">Reference proteome</keyword>
<dbReference type="AlphaFoldDB" id="A0A1H3NB63"/>
<organism evidence="1 2">
    <name type="scientific">Citreimonas salinaria</name>
    <dbReference type="NCBI Taxonomy" id="321339"/>
    <lineage>
        <taxon>Bacteria</taxon>
        <taxon>Pseudomonadati</taxon>
        <taxon>Pseudomonadota</taxon>
        <taxon>Alphaproteobacteria</taxon>
        <taxon>Rhodobacterales</taxon>
        <taxon>Roseobacteraceae</taxon>
        <taxon>Citreimonas</taxon>
    </lineage>
</organism>
<reference evidence="1 2" key="1">
    <citation type="submission" date="2016-10" db="EMBL/GenBank/DDBJ databases">
        <authorList>
            <person name="de Groot N.N."/>
        </authorList>
    </citation>
    <scope>NUCLEOTIDE SEQUENCE [LARGE SCALE GENOMIC DNA]</scope>
    <source>
        <strain evidence="1 2">DSM 26880</strain>
    </source>
</reference>
<name>A0A1H3NB63_9RHOB</name>
<protein>
    <submittedName>
        <fullName evidence="1">Uncharacterized protein</fullName>
    </submittedName>
</protein>
<gene>
    <name evidence="1" type="ORF">SAMN05444340_12221</name>
</gene>
<dbReference type="RefSeq" id="WP_089885830.1">
    <property type="nucleotide sequence ID" value="NZ_FNPF01000022.1"/>
</dbReference>
<dbReference type="Proteomes" id="UP000199286">
    <property type="component" value="Unassembled WGS sequence"/>
</dbReference>
<proteinExistence type="predicted"/>
<dbReference type="EMBL" id="FNPF01000022">
    <property type="protein sequence ID" value="SDY85910.1"/>
    <property type="molecule type" value="Genomic_DNA"/>
</dbReference>